<dbReference type="AlphaFoldDB" id="A0A2P2QM01"/>
<protein>
    <submittedName>
        <fullName evidence="1">Uncharacterized protein</fullName>
    </submittedName>
</protein>
<organism evidence="1">
    <name type="scientific">Rhizophora mucronata</name>
    <name type="common">Asiatic mangrove</name>
    <dbReference type="NCBI Taxonomy" id="61149"/>
    <lineage>
        <taxon>Eukaryota</taxon>
        <taxon>Viridiplantae</taxon>
        <taxon>Streptophyta</taxon>
        <taxon>Embryophyta</taxon>
        <taxon>Tracheophyta</taxon>
        <taxon>Spermatophyta</taxon>
        <taxon>Magnoliopsida</taxon>
        <taxon>eudicotyledons</taxon>
        <taxon>Gunneridae</taxon>
        <taxon>Pentapetalae</taxon>
        <taxon>rosids</taxon>
        <taxon>fabids</taxon>
        <taxon>Malpighiales</taxon>
        <taxon>Rhizophoraceae</taxon>
        <taxon>Rhizophora</taxon>
    </lineage>
</organism>
<accession>A0A2P2QM01</accession>
<sequence>MYCAFCFYGNKNRKIAMTSKLHLSWDPNNRTNKMALYRSLGEDTEMIGTVLKLRSEFSLFCLNEAQ</sequence>
<proteinExistence type="predicted"/>
<evidence type="ECO:0000313" key="1">
    <source>
        <dbReference type="EMBL" id="MBX67915.1"/>
    </source>
</evidence>
<reference evidence="1" key="1">
    <citation type="submission" date="2018-02" db="EMBL/GenBank/DDBJ databases">
        <title>Rhizophora mucronata_Transcriptome.</title>
        <authorList>
            <person name="Meera S.P."/>
            <person name="Sreeshan A."/>
            <person name="Augustine A."/>
        </authorList>
    </citation>
    <scope>NUCLEOTIDE SEQUENCE</scope>
    <source>
        <tissue evidence="1">Leaf</tissue>
    </source>
</reference>
<name>A0A2P2QM01_RHIMU</name>
<dbReference type="EMBL" id="GGEC01087431">
    <property type="protein sequence ID" value="MBX67915.1"/>
    <property type="molecule type" value="Transcribed_RNA"/>
</dbReference>